<organism evidence="1 2">
    <name type="scientific">Senna tora</name>
    <dbReference type="NCBI Taxonomy" id="362788"/>
    <lineage>
        <taxon>Eukaryota</taxon>
        <taxon>Viridiplantae</taxon>
        <taxon>Streptophyta</taxon>
        <taxon>Embryophyta</taxon>
        <taxon>Tracheophyta</taxon>
        <taxon>Spermatophyta</taxon>
        <taxon>Magnoliopsida</taxon>
        <taxon>eudicotyledons</taxon>
        <taxon>Gunneridae</taxon>
        <taxon>Pentapetalae</taxon>
        <taxon>rosids</taxon>
        <taxon>fabids</taxon>
        <taxon>Fabales</taxon>
        <taxon>Fabaceae</taxon>
        <taxon>Caesalpinioideae</taxon>
        <taxon>Cassia clade</taxon>
        <taxon>Senna</taxon>
    </lineage>
</organism>
<reference evidence="1" key="1">
    <citation type="submission" date="2020-09" db="EMBL/GenBank/DDBJ databases">
        <title>Genome-Enabled Discovery of Anthraquinone Biosynthesis in Senna tora.</title>
        <authorList>
            <person name="Kang S.-H."/>
            <person name="Pandey R.P."/>
            <person name="Lee C.-M."/>
            <person name="Sim J.-S."/>
            <person name="Jeong J.-T."/>
            <person name="Choi B.-S."/>
            <person name="Jung M."/>
            <person name="Ginzburg D."/>
            <person name="Zhao K."/>
            <person name="Won S.Y."/>
            <person name="Oh T.-J."/>
            <person name="Yu Y."/>
            <person name="Kim N.-H."/>
            <person name="Lee O.R."/>
            <person name="Lee T.-H."/>
            <person name="Bashyal P."/>
            <person name="Kim T.-S."/>
            <person name="Lee W.-H."/>
            <person name="Kawkins C."/>
            <person name="Kim C.-K."/>
            <person name="Kim J.S."/>
            <person name="Ahn B.O."/>
            <person name="Rhee S.Y."/>
            <person name="Sohng J.K."/>
        </authorList>
    </citation>
    <scope>NUCLEOTIDE SEQUENCE</scope>
    <source>
        <tissue evidence="1">Leaf</tissue>
    </source>
</reference>
<sequence>MRYTTQNNTSLFNVLPVFSSFSKELSKGSNLDYYANFCYEDLAMFEHNYELKIEGHEETTDISELVFNRGGTNTVGIRKLKLSIHLFHMCILKIPSICSWEFYRFSFIRNSLSLWFARLGKVSSGIVNSISVEDVGSKNIKELLMKDTKDTKKNYSYDAEFFVELNALPYRLTNFDEYCDEAIVMSVAMSISFPPFILHIVKQAQDHLKATNFFLAIKLNLKNKMEAVANIGLVQDQIQLEKDPTIEEGLGKRVKKVPV</sequence>
<name>A0A834WT36_9FABA</name>
<keyword evidence="2" id="KW-1185">Reference proteome</keyword>
<dbReference type="Proteomes" id="UP000634136">
    <property type="component" value="Unassembled WGS sequence"/>
</dbReference>
<evidence type="ECO:0000313" key="1">
    <source>
        <dbReference type="EMBL" id="KAF7831844.1"/>
    </source>
</evidence>
<proteinExistence type="predicted"/>
<evidence type="ECO:0000313" key="2">
    <source>
        <dbReference type="Proteomes" id="UP000634136"/>
    </source>
</evidence>
<comment type="caution">
    <text evidence="1">The sequence shown here is derived from an EMBL/GenBank/DDBJ whole genome shotgun (WGS) entry which is preliminary data.</text>
</comment>
<dbReference type="EMBL" id="JAAIUW010000005">
    <property type="protein sequence ID" value="KAF7831844.1"/>
    <property type="molecule type" value="Genomic_DNA"/>
</dbReference>
<dbReference type="AlphaFoldDB" id="A0A834WT36"/>
<accession>A0A834WT36</accession>
<protein>
    <submittedName>
        <fullName evidence="1">Uncharacterized protein</fullName>
    </submittedName>
</protein>
<gene>
    <name evidence="1" type="ORF">G2W53_014177</name>
</gene>